<dbReference type="Gene3D" id="3.40.1050.10">
    <property type="entry name" value="Carbonic anhydrase"/>
    <property type="match status" value="1"/>
</dbReference>
<feature type="signal peptide" evidence="7">
    <location>
        <begin position="1"/>
        <end position="22"/>
    </location>
</feature>
<dbReference type="InterPro" id="IPR001765">
    <property type="entry name" value="Carbonic_anhydrase"/>
</dbReference>
<keyword evidence="9" id="KW-1185">Reference proteome</keyword>
<dbReference type="GO" id="GO:0004089">
    <property type="term" value="F:carbonate dehydratase activity"/>
    <property type="evidence" value="ECO:0007669"/>
    <property type="project" value="UniProtKB-EC"/>
</dbReference>
<dbReference type="RefSeq" id="WP_011523939.1">
    <property type="nucleotide sequence ID" value="NC_008009.1"/>
</dbReference>
<comment type="catalytic activity">
    <reaction evidence="5">
        <text>hydrogencarbonate + H(+) = CO2 + H2O</text>
        <dbReference type="Rhea" id="RHEA:10748"/>
        <dbReference type="ChEBI" id="CHEBI:15377"/>
        <dbReference type="ChEBI" id="CHEBI:15378"/>
        <dbReference type="ChEBI" id="CHEBI:16526"/>
        <dbReference type="ChEBI" id="CHEBI:17544"/>
        <dbReference type="EC" id="4.2.1.1"/>
    </reaction>
</comment>
<feature type="chain" id="PRO_5004190935" description="carbonic anhydrase" evidence="7">
    <location>
        <begin position="23"/>
        <end position="217"/>
    </location>
</feature>
<keyword evidence="7" id="KW-0732">Signal</keyword>
<dbReference type="EC" id="4.2.1.1" evidence="2"/>
<dbReference type="GO" id="GO:0015976">
    <property type="term" value="P:carbon utilization"/>
    <property type="evidence" value="ECO:0007669"/>
    <property type="project" value="InterPro"/>
</dbReference>
<name>Q1ILW0_KORVE</name>
<accession>Q1ILW0</accession>
<dbReference type="STRING" id="204669.Acid345_3139"/>
<evidence type="ECO:0000313" key="8">
    <source>
        <dbReference type="EMBL" id="ABF42140.1"/>
    </source>
</evidence>
<dbReference type="PROSITE" id="PS00704">
    <property type="entry name" value="PROK_CO2_ANHYDRASE_1"/>
    <property type="match status" value="1"/>
</dbReference>
<evidence type="ECO:0000256" key="5">
    <source>
        <dbReference type="ARBA" id="ARBA00048348"/>
    </source>
</evidence>
<feature type="binding site" evidence="6">
    <location>
        <position position="129"/>
    </location>
    <ligand>
        <name>Zn(2+)</name>
        <dbReference type="ChEBI" id="CHEBI:29105"/>
    </ligand>
</feature>
<evidence type="ECO:0000256" key="6">
    <source>
        <dbReference type="PIRSR" id="PIRSR601765-1"/>
    </source>
</evidence>
<dbReference type="OrthoDB" id="9769739at2"/>
<evidence type="ECO:0000256" key="1">
    <source>
        <dbReference type="ARBA" id="ARBA00006217"/>
    </source>
</evidence>
<dbReference type="PANTHER" id="PTHR11002">
    <property type="entry name" value="CARBONIC ANHYDRASE"/>
    <property type="match status" value="1"/>
</dbReference>
<evidence type="ECO:0000313" key="9">
    <source>
        <dbReference type="Proteomes" id="UP000002432"/>
    </source>
</evidence>
<evidence type="ECO:0000256" key="7">
    <source>
        <dbReference type="SAM" id="SignalP"/>
    </source>
</evidence>
<organism evidence="8 9">
    <name type="scientific">Koribacter versatilis (strain Ellin345)</name>
    <dbReference type="NCBI Taxonomy" id="204669"/>
    <lineage>
        <taxon>Bacteria</taxon>
        <taxon>Pseudomonadati</taxon>
        <taxon>Acidobacteriota</taxon>
        <taxon>Terriglobia</taxon>
        <taxon>Terriglobales</taxon>
        <taxon>Candidatus Korobacteraceae</taxon>
        <taxon>Candidatus Korobacter</taxon>
    </lineage>
</organism>
<reference evidence="8 9" key="1">
    <citation type="journal article" date="2009" name="Appl. Environ. Microbiol.">
        <title>Three genomes from the phylum Acidobacteria provide insight into the lifestyles of these microorganisms in soils.</title>
        <authorList>
            <person name="Ward N.L."/>
            <person name="Challacombe J.F."/>
            <person name="Janssen P.H."/>
            <person name="Henrissat B."/>
            <person name="Coutinho P.M."/>
            <person name="Wu M."/>
            <person name="Xie G."/>
            <person name="Haft D.H."/>
            <person name="Sait M."/>
            <person name="Badger J."/>
            <person name="Barabote R.D."/>
            <person name="Bradley B."/>
            <person name="Brettin T.S."/>
            <person name="Brinkac L.M."/>
            <person name="Bruce D."/>
            <person name="Creasy T."/>
            <person name="Daugherty S.C."/>
            <person name="Davidsen T.M."/>
            <person name="DeBoy R.T."/>
            <person name="Detter J.C."/>
            <person name="Dodson R.J."/>
            <person name="Durkin A.S."/>
            <person name="Ganapathy A."/>
            <person name="Gwinn-Giglio M."/>
            <person name="Han C.S."/>
            <person name="Khouri H."/>
            <person name="Kiss H."/>
            <person name="Kothari S.P."/>
            <person name="Madupu R."/>
            <person name="Nelson K.E."/>
            <person name="Nelson W.C."/>
            <person name="Paulsen I."/>
            <person name="Penn K."/>
            <person name="Ren Q."/>
            <person name="Rosovitz M.J."/>
            <person name="Selengut J.D."/>
            <person name="Shrivastava S."/>
            <person name="Sullivan S.A."/>
            <person name="Tapia R."/>
            <person name="Thompson L.S."/>
            <person name="Watkins K.L."/>
            <person name="Yang Q."/>
            <person name="Yu C."/>
            <person name="Zafar N."/>
            <person name="Zhou L."/>
            <person name="Kuske C.R."/>
        </authorList>
    </citation>
    <scope>NUCLEOTIDE SEQUENCE [LARGE SCALE GENOMIC DNA]</scope>
    <source>
        <strain evidence="8 9">Ellin345</strain>
    </source>
</reference>
<evidence type="ECO:0000256" key="4">
    <source>
        <dbReference type="ARBA" id="ARBA00023239"/>
    </source>
</evidence>
<sequence length="217" mass="22973">MFRKLNFFLAIPAIACSLAAFAQQKAPSADEVWKDLAAGNQRYVSGQPASKDLVAQRKALAKTQSPRVAVLSCSDSRVAPELAFDKGLGDLFVVRTAGESADPLAIGSLEYSVEHLHSTVILVMGHQSCGAVSAACGGGKVGSLNLEAVVKPIAASCTKVDAKKPETMDLAVRDHVHSVAQSLAKKSEILKHAMDEGKLSIIEAYYSLDTGEVTRLH</sequence>
<dbReference type="PANTHER" id="PTHR11002:SF79">
    <property type="entry name" value="CARBONIC ANHYDRASE 2"/>
    <property type="match status" value="1"/>
</dbReference>
<dbReference type="InterPro" id="IPR036874">
    <property type="entry name" value="Carbonic_anhydrase_sf"/>
</dbReference>
<dbReference type="SMART" id="SM00947">
    <property type="entry name" value="Pro_CA"/>
    <property type="match status" value="1"/>
</dbReference>
<gene>
    <name evidence="8" type="ordered locus">Acid345_3139</name>
</gene>
<dbReference type="Pfam" id="PF00484">
    <property type="entry name" value="Pro_CA"/>
    <property type="match status" value="1"/>
</dbReference>
<dbReference type="EnsemblBacteria" id="ABF42140">
    <property type="protein sequence ID" value="ABF42140"/>
    <property type="gene ID" value="Acid345_3139"/>
</dbReference>
<dbReference type="GO" id="GO:0008270">
    <property type="term" value="F:zinc ion binding"/>
    <property type="evidence" value="ECO:0007669"/>
    <property type="project" value="InterPro"/>
</dbReference>
<proteinExistence type="inferred from homology"/>
<keyword evidence="6" id="KW-0479">Metal-binding</keyword>
<comment type="cofactor">
    <cofactor evidence="6">
        <name>Zn(2+)</name>
        <dbReference type="ChEBI" id="CHEBI:29105"/>
    </cofactor>
    <text evidence="6">Binds 1 zinc ion per subunit.</text>
</comment>
<feature type="binding site" evidence="6">
    <location>
        <position position="126"/>
    </location>
    <ligand>
        <name>Zn(2+)</name>
        <dbReference type="ChEBI" id="CHEBI:29105"/>
    </ligand>
</feature>
<dbReference type="CDD" id="cd03378">
    <property type="entry name" value="beta_CA_cladeC"/>
    <property type="match status" value="1"/>
</dbReference>
<dbReference type="eggNOG" id="COG0288">
    <property type="taxonomic scope" value="Bacteria"/>
</dbReference>
<dbReference type="InterPro" id="IPR015892">
    <property type="entry name" value="Carbonic_anhydrase_CS"/>
</dbReference>
<dbReference type="Proteomes" id="UP000002432">
    <property type="component" value="Chromosome"/>
</dbReference>
<protein>
    <recommendedName>
        <fullName evidence="2">carbonic anhydrase</fullName>
        <ecNumber evidence="2">4.2.1.1</ecNumber>
    </recommendedName>
</protein>
<dbReference type="KEGG" id="aba:Acid345_3139"/>
<feature type="binding site" evidence="6">
    <location>
        <position position="73"/>
    </location>
    <ligand>
        <name>Zn(2+)</name>
        <dbReference type="ChEBI" id="CHEBI:29105"/>
    </ligand>
</feature>
<dbReference type="AlphaFoldDB" id="Q1ILW0"/>
<dbReference type="HOGENOM" id="CLU_053879_4_1_0"/>
<evidence type="ECO:0000256" key="2">
    <source>
        <dbReference type="ARBA" id="ARBA00012925"/>
    </source>
</evidence>
<keyword evidence="3 6" id="KW-0862">Zinc</keyword>
<evidence type="ECO:0000256" key="3">
    <source>
        <dbReference type="ARBA" id="ARBA00022833"/>
    </source>
</evidence>
<feature type="binding site" evidence="6">
    <location>
        <position position="75"/>
    </location>
    <ligand>
        <name>Zn(2+)</name>
        <dbReference type="ChEBI" id="CHEBI:29105"/>
    </ligand>
</feature>
<comment type="similarity">
    <text evidence="1">Belongs to the beta-class carbonic anhydrase family.</text>
</comment>
<keyword evidence="4" id="KW-0456">Lyase</keyword>
<dbReference type="EMBL" id="CP000360">
    <property type="protein sequence ID" value="ABF42140.1"/>
    <property type="molecule type" value="Genomic_DNA"/>
</dbReference>
<dbReference type="SUPFAM" id="SSF53056">
    <property type="entry name" value="beta-carbonic anhydrase, cab"/>
    <property type="match status" value="1"/>
</dbReference>